<dbReference type="PANTHER" id="PTHR30304">
    <property type="entry name" value="D-TAGATOSE-1,6-BISPHOSPHATE ALDOLASE"/>
    <property type="match status" value="1"/>
</dbReference>
<comment type="caution">
    <text evidence="4">The sequence shown here is derived from an EMBL/GenBank/DDBJ whole genome shotgun (WGS) entry which is preliminary data.</text>
</comment>
<dbReference type="PIRSF" id="PIRSF001359">
    <property type="entry name" value="F_bP_aldolase_II"/>
    <property type="match status" value="1"/>
</dbReference>
<dbReference type="Proteomes" id="UP000824078">
    <property type="component" value="Unassembled WGS sequence"/>
</dbReference>
<accession>A0A9D1L514</accession>
<reference evidence="4" key="1">
    <citation type="submission" date="2020-10" db="EMBL/GenBank/DDBJ databases">
        <authorList>
            <person name="Gilroy R."/>
        </authorList>
    </citation>
    <scope>NUCLEOTIDE SEQUENCE</scope>
    <source>
        <strain evidence="4">ChiHjej12B11-29160</strain>
    </source>
</reference>
<evidence type="ECO:0000256" key="3">
    <source>
        <dbReference type="PIRSR" id="PIRSR001359-3"/>
    </source>
</evidence>
<gene>
    <name evidence="4" type="ORF">IAD17_01830</name>
</gene>
<dbReference type="GO" id="GO:0008270">
    <property type="term" value="F:zinc ion binding"/>
    <property type="evidence" value="ECO:0007669"/>
    <property type="project" value="InterPro"/>
</dbReference>
<keyword evidence="3" id="KW-0862">Zinc</keyword>
<dbReference type="Pfam" id="PF01116">
    <property type="entry name" value="F_bP_aldolase"/>
    <property type="match status" value="1"/>
</dbReference>
<feature type="binding site" evidence="2">
    <location>
        <begin position="207"/>
        <end position="209"/>
    </location>
    <ligand>
        <name>dihydroxyacetone phosphate</name>
        <dbReference type="ChEBI" id="CHEBI:57642"/>
    </ligand>
</feature>
<dbReference type="InterPro" id="IPR050246">
    <property type="entry name" value="Class_II_FBP_aldolase"/>
</dbReference>
<evidence type="ECO:0000256" key="1">
    <source>
        <dbReference type="PIRSR" id="PIRSR001359-1"/>
    </source>
</evidence>
<dbReference type="EMBL" id="DVMQ01000006">
    <property type="protein sequence ID" value="HIU23647.1"/>
    <property type="molecule type" value="Genomic_DNA"/>
</dbReference>
<feature type="binding site" evidence="2">
    <location>
        <position position="179"/>
    </location>
    <ligand>
        <name>dihydroxyacetone phosphate</name>
        <dbReference type="ChEBI" id="CHEBI:57642"/>
    </ligand>
</feature>
<feature type="binding site" evidence="2">
    <location>
        <begin position="228"/>
        <end position="231"/>
    </location>
    <ligand>
        <name>dihydroxyacetone phosphate</name>
        <dbReference type="ChEBI" id="CHEBI:57642"/>
    </ligand>
</feature>
<organism evidence="4 5">
    <name type="scientific">Candidatus Coprovicinus avistercoris</name>
    <dbReference type="NCBI Taxonomy" id="2840754"/>
    <lineage>
        <taxon>Bacteria</taxon>
        <taxon>Bacillati</taxon>
        <taxon>Actinomycetota</taxon>
        <taxon>Coriobacteriia</taxon>
        <taxon>Coriobacteriales</taxon>
        <taxon>Coriobacteriaceae</taxon>
        <taxon>Coriobacteriaceae incertae sedis</taxon>
        <taxon>Candidatus Coprovicinus</taxon>
    </lineage>
</organism>
<dbReference type="GO" id="GO:0009025">
    <property type="term" value="F:tagatose-bisphosphate aldolase activity"/>
    <property type="evidence" value="ECO:0007669"/>
    <property type="project" value="TreeGrafter"/>
</dbReference>
<feature type="binding site" evidence="3">
    <location>
        <position position="178"/>
    </location>
    <ligand>
        <name>Zn(2+)</name>
        <dbReference type="ChEBI" id="CHEBI:29105"/>
        <label>1</label>
        <note>catalytic</note>
    </ligand>
</feature>
<dbReference type="GO" id="GO:0005975">
    <property type="term" value="P:carbohydrate metabolic process"/>
    <property type="evidence" value="ECO:0007669"/>
    <property type="project" value="InterPro"/>
</dbReference>
<evidence type="ECO:0000313" key="5">
    <source>
        <dbReference type="Proteomes" id="UP000824078"/>
    </source>
</evidence>
<proteinExistence type="predicted"/>
<dbReference type="InterPro" id="IPR013785">
    <property type="entry name" value="Aldolase_TIM"/>
</dbReference>
<dbReference type="InterPro" id="IPR000771">
    <property type="entry name" value="FBA_II"/>
</dbReference>
<dbReference type="Gene3D" id="3.20.20.70">
    <property type="entry name" value="Aldolase class I"/>
    <property type="match status" value="1"/>
</dbReference>
<reference evidence="4" key="2">
    <citation type="journal article" date="2021" name="PeerJ">
        <title>Extensive microbial diversity within the chicken gut microbiome revealed by metagenomics and culture.</title>
        <authorList>
            <person name="Gilroy R."/>
            <person name="Ravi A."/>
            <person name="Getino M."/>
            <person name="Pursley I."/>
            <person name="Horton D.L."/>
            <person name="Alikhan N.F."/>
            <person name="Baker D."/>
            <person name="Gharbi K."/>
            <person name="Hall N."/>
            <person name="Watson M."/>
            <person name="Adriaenssens E.M."/>
            <person name="Foster-Nyarko E."/>
            <person name="Jarju S."/>
            <person name="Secka A."/>
            <person name="Antonio M."/>
            <person name="Oren A."/>
            <person name="Chaudhuri R.R."/>
            <person name="La Ragione R."/>
            <person name="Hildebrand F."/>
            <person name="Pallen M.J."/>
        </authorList>
    </citation>
    <scope>NUCLEOTIDE SEQUENCE</scope>
    <source>
        <strain evidence="4">ChiHjej12B11-29160</strain>
    </source>
</reference>
<comment type="cofactor">
    <cofactor evidence="3">
        <name>Zn(2+)</name>
        <dbReference type="ChEBI" id="CHEBI:29105"/>
    </cofactor>
    <text evidence="3">Binds 2 Zn(2+) ions per subunit. One is catalytic and the other provides a structural contribution.</text>
</comment>
<protein>
    <submittedName>
        <fullName evidence="4">Class II fructose-bisphosphate aldolase</fullName>
    </submittedName>
</protein>
<sequence>MLANIKFWENKAKEGQFAIPHFNVWNAEMLMGVIDAAEEENAPIIISFGTGFVGNTVFEDFCWMMLAMAKEAKVPVITHWDHGRSMEIIQNAYTHGMNSVMRDASALPFEENIKEIKTAVDYFHPLGVPVEAELGHVGNETVYEEALAAYAYTDPSQAAEFVERTGCDSLAVAVGNVHGHYSAEPKISFDVIEKCRDAVDVPLVLHGASGIGDEDIKTAISCGIAKINIHTELCDAAMGAIREHTDDSFLELERAVRQAVKDRAKYKIELFGDADKADVR</sequence>
<keyword evidence="3" id="KW-0479">Metal-binding</keyword>
<dbReference type="SUPFAM" id="SSF51569">
    <property type="entry name" value="Aldolase"/>
    <property type="match status" value="1"/>
</dbReference>
<name>A0A9D1L514_9ACTN</name>
<dbReference type="PANTHER" id="PTHR30304:SF0">
    <property type="entry name" value="D-TAGATOSE-1,6-BISPHOSPHATE ALDOLASE SUBUNIT GATY-RELATED"/>
    <property type="match status" value="1"/>
</dbReference>
<feature type="binding site" evidence="3">
    <location>
        <position position="133"/>
    </location>
    <ligand>
        <name>Zn(2+)</name>
        <dbReference type="ChEBI" id="CHEBI:29105"/>
        <label>2</label>
    </ligand>
</feature>
<evidence type="ECO:0000313" key="4">
    <source>
        <dbReference type="EMBL" id="HIU23647.1"/>
    </source>
</evidence>
<feature type="binding site" evidence="3">
    <location>
        <position position="206"/>
    </location>
    <ligand>
        <name>Zn(2+)</name>
        <dbReference type="ChEBI" id="CHEBI:29105"/>
        <label>1</label>
        <note>catalytic</note>
    </ligand>
</feature>
<dbReference type="CDD" id="cd00947">
    <property type="entry name" value="TBP_aldolase_IIB"/>
    <property type="match status" value="1"/>
</dbReference>
<dbReference type="AlphaFoldDB" id="A0A9D1L514"/>
<dbReference type="GO" id="GO:0005829">
    <property type="term" value="C:cytosol"/>
    <property type="evidence" value="ECO:0007669"/>
    <property type="project" value="TreeGrafter"/>
</dbReference>
<evidence type="ECO:0000256" key="2">
    <source>
        <dbReference type="PIRSR" id="PIRSR001359-2"/>
    </source>
</evidence>
<dbReference type="NCBIfam" id="TIGR00167">
    <property type="entry name" value="cbbA"/>
    <property type="match status" value="1"/>
</dbReference>
<feature type="binding site" evidence="3">
    <location>
        <position position="103"/>
    </location>
    <ligand>
        <name>Zn(2+)</name>
        <dbReference type="ChEBI" id="CHEBI:29105"/>
        <label>2</label>
    </ligand>
</feature>
<feature type="active site" description="Proton donor" evidence="1">
    <location>
        <position position="81"/>
    </location>
</feature>
<feature type="binding site" evidence="3">
    <location>
        <position position="82"/>
    </location>
    <ligand>
        <name>Zn(2+)</name>
        <dbReference type="ChEBI" id="CHEBI:29105"/>
        <label>1</label>
        <note>catalytic</note>
    </ligand>
</feature>